<evidence type="ECO:0000313" key="1">
    <source>
        <dbReference type="EMBL" id="TCD27502.1"/>
    </source>
</evidence>
<protein>
    <submittedName>
        <fullName evidence="1">Uncharacterized protein</fullName>
    </submittedName>
</protein>
<gene>
    <name evidence="1" type="ORF">EZ456_09940</name>
</gene>
<dbReference type="EMBL" id="SJSO01000006">
    <property type="protein sequence ID" value="TCD27502.1"/>
    <property type="molecule type" value="Genomic_DNA"/>
</dbReference>
<proteinExistence type="predicted"/>
<evidence type="ECO:0000313" key="2">
    <source>
        <dbReference type="Proteomes" id="UP000293925"/>
    </source>
</evidence>
<name>A0A4R0Q3X1_9SPHI</name>
<reference evidence="1 2" key="1">
    <citation type="submission" date="2019-02" db="EMBL/GenBank/DDBJ databases">
        <title>Pedobacter sp. RP-3-21 sp. nov., isolated from Arctic soil.</title>
        <authorList>
            <person name="Dahal R.H."/>
        </authorList>
    </citation>
    <scope>NUCLEOTIDE SEQUENCE [LARGE SCALE GENOMIC DNA]</scope>
    <source>
        <strain evidence="1 2">RP-3-21</strain>
    </source>
</reference>
<keyword evidence="2" id="KW-1185">Reference proteome</keyword>
<dbReference type="OrthoDB" id="9851226at2"/>
<dbReference type="RefSeq" id="WP_131529689.1">
    <property type="nucleotide sequence ID" value="NZ_SJSO01000006.1"/>
</dbReference>
<sequence>MKKTLLNLISLPKRERLESYIDKAISFYGSNFSLEFTNDSLSSFSREVIDSSSSNGPVPLGKIIISKLGKTEQALVHEILHMVLPLQTEFYVSEKTNADMYNFTPVLNNIVEHELILKDFLALGYSIDDFLHQGFNKTNYGFLKNEPPLYWKYEYFRIVMTKNHVNNIKKKEGEKAIAEMKKYGIQRHPTLEASFKDIYVWIKMFKEDFSISHAQKISLLLRLFEIGEPKQYLSPNGSMQLAVNNF</sequence>
<comment type="caution">
    <text evidence="1">The sequence shown here is derived from an EMBL/GenBank/DDBJ whole genome shotgun (WGS) entry which is preliminary data.</text>
</comment>
<organism evidence="1 2">
    <name type="scientific">Pedobacter psychrodurus</name>
    <dbReference type="NCBI Taxonomy" id="2530456"/>
    <lineage>
        <taxon>Bacteria</taxon>
        <taxon>Pseudomonadati</taxon>
        <taxon>Bacteroidota</taxon>
        <taxon>Sphingobacteriia</taxon>
        <taxon>Sphingobacteriales</taxon>
        <taxon>Sphingobacteriaceae</taxon>
        <taxon>Pedobacter</taxon>
    </lineage>
</organism>
<dbReference type="Proteomes" id="UP000293925">
    <property type="component" value="Unassembled WGS sequence"/>
</dbReference>
<accession>A0A4R0Q3X1</accession>
<dbReference type="AlphaFoldDB" id="A0A4R0Q3X1"/>